<reference evidence="1 2" key="1">
    <citation type="submission" date="2021-06" db="EMBL/GenBank/DDBJ databases">
        <title>Chromosome-level genome assembly of the red-tail catfish (Hemibagrus wyckioides).</title>
        <authorList>
            <person name="Shao F."/>
        </authorList>
    </citation>
    <scope>NUCLEOTIDE SEQUENCE [LARGE SCALE GENOMIC DNA]</scope>
    <source>
        <strain evidence="1">EC202008001</strain>
        <tissue evidence="1">Blood</tissue>
    </source>
</reference>
<dbReference type="Proteomes" id="UP000824219">
    <property type="component" value="Linkage Group LG04"/>
</dbReference>
<evidence type="ECO:0000313" key="2">
    <source>
        <dbReference type="Proteomes" id="UP000824219"/>
    </source>
</evidence>
<organism evidence="1 2">
    <name type="scientific">Hemibagrus wyckioides</name>
    <dbReference type="NCBI Taxonomy" id="337641"/>
    <lineage>
        <taxon>Eukaryota</taxon>
        <taxon>Metazoa</taxon>
        <taxon>Chordata</taxon>
        <taxon>Craniata</taxon>
        <taxon>Vertebrata</taxon>
        <taxon>Euteleostomi</taxon>
        <taxon>Actinopterygii</taxon>
        <taxon>Neopterygii</taxon>
        <taxon>Teleostei</taxon>
        <taxon>Ostariophysi</taxon>
        <taxon>Siluriformes</taxon>
        <taxon>Bagridae</taxon>
        <taxon>Hemibagrus</taxon>
    </lineage>
</organism>
<evidence type="ECO:0000313" key="1">
    <source>
        <dbReference type="EMBL" id="KAG7333223.1"/>
    </source>
</evidence>
<protein>
    <submittedName>
        <fullName evidence="1">Uncharacterized protein</fullName>
    </submittedName>
</protein>
<name>A0A9D3P5E7_9TELE</name>
<proteinExistence type="predicted"/>
<keyword evidence="2" id="KW-1185">Reference proteome</keyword>
<accession>A0A9D3P5E7</accession>
<comment type="caution">
    <text evidence="1">The sequence shown here is derived from an EMBL/GenBank/DDBJ whole genome shotgun (WGS) entry which is preliminary data.</text>
</comment>
<gene>
    <name evidence="1" type="ORF">KOW79_003358</name>
</gene>
<sequence length="66" mass="7102">MMTPVAHLQLCPEAGILSCRQTSAPHSAQATLHVIDPQSSGLSVPMLSVPFGRSETRRQVTGFEQI</sequence>
<dbReference type="EMBL" id="JAHKSW010000004">
    <property type="protein sequence ID" value="KAG7333223.1"/>
    <property type="molecule type" value="Genomic_DNA"/>
</dbReference>
<dbReference type="AlphaFoldDB" id="A0A9D3P5E7"/>